<dbReference type="EMBL" id="MBFR01000015">
    <property type="protein sequence ID" value="PVU97263.1"/>
    <property type="molecule type" value="Genomic_DNA"/>
</dbReference>
<evidence type="ECO:0000259" key="4">
    <source>
        <dbReference type="PROSITE" id="PS50009"/>
    </source>
</evidence>
<dbReference type="GO" id="GO:0005886">
    <property type="term" value="C:plasma membrane"/>
    <property type="evidence" value="ECO:0007669"/>
    <property type="project" value="TreeGrafter"/>
</dbReference>
<dbReference type="InterPro" id="IPR000651">
    <property type="entry name" value="Ras-like_Gua-exchang_fac_N"/>
</dbReference>
<reference evidence="6 7" key="1">
    <citation type="journal article" date="2018" name="MBio">
        <title>Comparative Genomics Reveals the Core Gene Toolbox for the Fungus-Insect Symbiosis.</title>
        <authorList>
            <person name="Wang Y."/>
            <person name="Stata M."/>
            <person name="Wang W."/>
            <person name="Stajich J.E."/>
            <person name="White M.M."/>
            <person name="Moncalvo J.M."/>
        </authorList>
    </citation>
    <scope>NUCLEOTIDE SEQUENCE [LARGE SCALE GENOMIC DNA]</scope>
    <source>
        <strain evidence="6 7">SWE-8-4</strain>
    </source>
</reference>
<proteinExistence type="predicted"/>
<dbReference type="STRING" id="133385.A0A2T9YY35"/>
<dbReference type="SUPFAM" id="SSF48366">
    <property type="entry name" value="Ras GEF"/>
    <property type="match status" value="1"/>
</dbReference>
<feature type="compositionally biased region" description="Polar residues" evidence="3">
    <location>
        <begin position="130"/>
        <end position="139"/>
    </location>
</feature>
<evidence type="ECO:0000259" key="5">
    <source>
        <dbReference type="PROSITE" id="PS50212"/>
    </source>
</evidence>
<dbReference type="AlphaFoldDB" id="A0A2T9YY35"/>
<feature type="compositionally biased region" description="Basic and acidic residues" evidence="3">
    <location>
        <begin position="140"/>
        <end position="183"/>
    </location>
</feature>
<dbReference type="GO" id="GO:0007265">
    <property type="term" value="P:Ras protein signal transduction"/>
    <property type="evidence" value="ECO:0007669"/>
    <property type="project" value="TreeGrafter"/>
</dbReference>
<gene>
    <name evidence="6" type="ORF">BB561_000682</name>
</gene>
<dbReference type="PANTHER" id="PTHR23113">
    <property type="entry name" value="GUANINE NUCLEOTIDE EXCHANGE FACTOR"/>
    <property type="match status" value="1"/>
</dbReference>
<name>A0A2T9YY35_9FUNG</name>
<dbReference type="PROSITE" id="PS50212">
    <property type="entry name" value="RASGEF_NTER"/>
    <property type="match status" value="1"/>
</dbReference>
<feature type="region of interest" description="Disordered" evidence="3">
    <location>
        <begin position="60"/>
        <end position="183"/>
    </location>
</feature>
<feature type="domain" description="N-terminal Ras-GEF" evidence="5">
    <location>
        <begin position="212"/>
        <end position="348"/>
    </location>
</feature>
<organism evidence="6 7">
    <name type="scientific">Smittium simulii</name>
    <dbReference type="NCBI Taxonomy" id="133385"/>
    <lineage>
        <taxon>Eukaryota</taxon>
        <taxon>Fungi</taxon>
        <taxon>Fungi incertae sedis</taxon>
        <taxon>Zoopagomycota</taxon>
        <taxon>Kickxellomycotina</taxon>
        <taxon>Harpellomycetes</taxon>
        <taxon>Harpellales</taxon>
        <taxon>Legeriomycetaceae</taxon>
        <taxon>Smittium</taxon>
    </lineage>
</organism>
<dbReference type="Pfam" id="PF00617">
    <property type="entry name" value="RasGEF"/>
    <property type="match status" value="1"/>
</dbReference>
<dbReference type="SMART" id="SM00229">
    <property type="entry name" value="RasGEFN"/>
    <property type="match status" value="1"/>
</dbReference>
<sequence>MLFFQEKARKSTNEYRSPYSFKLNIQTAELDHEEDSDNNLNTAVGPLCLLKKHSLIEIEASESQESQISSSESSLIEKSNTNTDTDTDTDVEFSPNNPSNIKIRVKKPNQNTSDVESDSDISDLADTDGLNDSLSSKNRSQIDEDKYNEDNLKEYQLETKKEVSNSNRDKFNQDSTKSVKESHNFPGGLKSKFSLPFLGKKNSTIKQRNNSDFGKVNGGIYDALIEYLTPPGKSNEDFDTAFMLTFRVFASSQVFTESLIKRFNLVAPPSLNASELKIWHEKKAKPVKIKVYNIFLDWFENYWYGPEDNECLSRILLFFNEIKDKSYIPSKESKKAAIKIEKTIEESRLYDKDHFLAPKDYGDRELLDVERRVNRVSKELHKRESIVDLSFDAYKHLSHIAQIDPEDVASQLTILQSECYCKIIPIELLRNEFSKKVGSKSPHVKLMIKWSNQISRWVAALILYEKTPEKRSRVIKYFLELALECLRLKNYSAVMDIQSALNSSAILRLKQTWSLLPKKCASIIKKLQISTDPGKNYLNYRNVLKKSTPPLLPFLGLYLTDLTFVCDGNPDIRRRKLVDDPQFFDSGDFLHTRDRENTLTLDSLNLPTNVDIRQKDILINFDKHYKVSQIIRQIQKYQIPYSGNFTMAIPGLQKYILNQIEYWDKENYDDDKLYILSLQREPRARMNIVMEKEQRYSLFTLPENIGSMKSRKST</sequence>
<dbReference type="SMART" id="SM00147">
    <property type="entry name" value="RasGEF"/>
    <property type="match status" value="1"/>
</dbReference>
<feature type="compositionally biased region" description="Acidic residues" evidence="3">
    <location>
        <begin position="115"/>
        <end position="126"/>
    </location>
</feature>
<keyword evidence="1 2" id="KW-0344">Guanine-nucleotide releasing factor</keyword>
<dbReference type="InterPro" id="IPR023578">
    <property type="entry name" value="Ras_GEF_dom_sf"/>
</dbReference>
<dbReference type="Pfam" id="PF00618">
    <property type="entry name" value="RasGEF_N"/>
    <property type="match status" value="1"/>
</dbReference>
<dbReference type="InterPro" id="IPR008937">
    <property type="entry name" value="Ras-like_GEF"/>
</dbReference>
<dbReference type="Gene3D" id="1.10.840.10">
    <property type="entry name" value="Ras guanine-nucleotide exchange factors catalytic domain"/>
    <property type="match status" value="1"/>
</dbReference>
<dbReference type="CDD" id="cd00155">
    <property type="entry name" value="RasGEF"/>
    <property type="match status" value="1"/>
</dbReference>
<accession>A0A2T9YY35</accession>
<keyword evidence="7" id="KW-1185">Reference proteome</keyword>
<evidence type="ECO:0008006" key="8">
    <source>
        <dbReference type="Google" id="ProtNLM"/>
    </source>
</evidence>
<dbReference type="Gene3D" id="1.20.870.10">
    <property type="entry name" value="Son of sevenless (SoS) protein Chain: S domain 1"/>
    <property type="match status" value="1"/>
</dbReference>
<dbReference type="OrthoDB" id="546434at2759"/>
<dbReference type="InterPro" id="IPR001895">
    <property type="entry name" value="RASGEF_cat_dom"/>
</dbReference>
<evidence type="ECO:0000256" key="1">
    <source>
        <dbReference type="ARBA" id="ARBA00022658"/>
    </source>
</evidence>
<evidence type="ECO:0000313" key="7">
    <source>
        <dbReference type="Proteomes" id="UP000245383"/>
    </source>
</evidence>
<comment type="caution">
    <text evidence="6">The sequence shown here is derived from an EMBL/GenBank/DDBJ whole genome shotgun (WGS) entry which is preliminary data.</text>
</comment>
<feature type="compositionally biased region" description="Low complexity" evidence="3">
    <location>
        <begin position="60"/>
        <end position="84"/>
    </location>
</feature>
<dbReference type="Proteomes" id="UP000245383">
    <property type="component" value="Unassembled WGS sequence"/>
</dbReference>
<evidence type="ECO:0000256" key="3">
    <source>
        <dbReference type="SAM" id="MobiDB-lite"/>
    </source>
</evidence>
<evidence type="ECO:0000256" key="2">
    <source>
        <dbReference type="PROSITE-ProRule" id="PRU00168"/>
    </source>
</evidence>
<dbReference type="InterPro" id="IPR036964">
    <property type="entry name" value="RASGEF_cat_dom_sf"/>
</dbReference>
<dbReference type="PROSITE" id="PS50009">
    <property type="entry name" value="RASGEF_CAT"/>
    <property type="match status" value="1"/>
</dbReference>
<protein>
    <recommendedName>
        <fullName evidence="8">Ras-GEF domain-containing protein</fullName>
    </recommendedName>
</protein>
<dbReference type="PANTHER" id="PTHR23113:SF354">
    <property type="entry name" value="BUD SITE SELECTION PROTEIN 5"/>
    <property type="match status" value="1"/>
</dbReference>
<dbReference type="GO" id="GO:0005085">
    <property type="term" value="F:guanyl-nucleotide exchange factor activity"/>
    <property type="evidence" value="ECO:0007669"/>
    <property type="project" value="UniProtKB-KW"/>
</dbReference>
<evidence type="ECO:0000313" key="6">
    <source>
        <dbReference type="EMBL" id="PVU97263.1"/>
    </source>
</evidence>
<feature type="domain" description="Ras-GEF" evidence="4">
    <location>
        <begin position="404"/>
        <end position="683"/>
    </location>
</feature>
<dbReference type="CDD" id="cd06224">
    <property type="entry name" value="REM"/>
    <property type="match status" value="1"/>
</dbReference>